<dbReference type="Proteomes" id="UP000290288">
    <property type="component" value="Unassembled WGS sequence"/>
</dbReference>
<evidence type="ECO:0000256" key="2">
    <source>
        <dbReference type="SAM" id="MobiDB-lite"/>
    </source>
</evidence>
<feature type="region of interest" description="Disordered" evidence="2">
    <location>
        <begin position="567"/>
        <end position="597"/>
    </location>
</feature>
<dbReference type="PANTHER" id="PTHR12790">
    <property type="entry name" value="TRANSCRIPTION INITIATION FACTOR IA RRN3"/>
    <property type="match status" value="1"/>
</dbReference>
<keyword evidence="4" id="KW-1185">Reference proteome</keyword>
<dbReference type="AlphaFoldDB" id="A0A4Q2DYZ6"/>
<dbReference type="STRING" id="2316362.A0A4Q2DYZ6"/>
<accession>A0A4Q2DYZ6</accession>
<organism evidence="3 4">
    <name type="scientific">Candolleomyces aberdarensis</name>
    <dbReference type="NCBI Taxonomy" id="2316362"/>
    <lineage>
        <taxon>Eukaryota</taxon>
        <taxon>Fungi</taxon>
        <taxon>Dikarya</taxon>
        <taxon>Basidiomycota</taxon>
        <taxon>Agaricomycotina</taxon>
        <taxon>Agaricomycetes</taxon>
        <taxon>Agaricomycetidae</taxon>
        <taxon>Agaricales</taxon>
        <taxon>Agaricineae</taxon>
        <taxon>Psathyrellaceae</taxon>
        <taxon>Candolleomyces</taxon>
    </lineage>
</organism>
<dbReference type="GO" id="GO:0005634">
    <property type="term" value="C:nucleus"/>
    <property type="evidence" value="ECO:0007669"/>
    <property type="project" value="TreeGrafter"/>
</dbReference>
<gene>
    <name evidence="3" type="ORF">EST38_g693</name>
</gene>
<feature type="compositionally biased region" description="Acidic residues" evidence="2">
    <location>
        <begin position="168"/>
        <end position="187"/>
    </location>
</feature>
<dbReference type="GO" id="GO:0001181">
    <property type="term" value="F:RNA polymerase I general transcription initiation factor activity"/>
    <property type="evidence" value="ECO:0007669"/>
    <property type="project" value="InterPro"/>
</dbReference>
<feature type="compositionally biased region" description="Low complexity" evidence="2">
    <location>
        <begin position="568"/>
        <end position="594"/>
    </location>
</feature>
<feature type="compositionally biased region" description="Basic and acidic residues" evidence="2">
    <location>
        <begin position="486"/>
        <end position="500"/>
    </location>
</feature>
<feature type="compositionally biased region" description="Acidic residues" evidence="2">
    <location>
        <begin position="653"/>
        <end position="683"/>
    </location>
</feature>
<feature type="region of interest" description="Disordered" evidence="2">
    <location>
        <begin position="653"/>
        <end position="700"/>
    </location>
</feature>
<dbReference type="EMBL" id="SDEE01000008">
    <property type="protein sequence ID" value="RXW25181.1"/>
    <property type="molecule type" value="Genomic_DNA"/>
</dbReference>
<name>A0A4Q2DYZ6_9AGAR</name>
<dbReference type="OrthoDB" id="26970at2759"/>
<comment type="caution">
    <text evidence="3">The sequence shown here is derived from an EMBL/GenBank/DDBJ whole genome shotgun (WGS) entry which is preliminary data.</text>
</comment>
<dbReference type="GO" id="GO:0006361">
    <property type="term" value="P:transcription initiation at RNA polymerase I promoter"/>
    <property type="evidence" value="ECO:0007669"/>
    <property type="project" value="InterPro"/>
</dbReference>
<dbReference type="InterPro" id="IPR007991">
    <property type="entry name" value="RNA_pol_I_trans_ini_fac_RRN3"/>
</dbReference>
<dbReference type="PANTHER" id="PTHR12790:SF0">
    <property type="entry name" value="RNA POLYMERASE I-SPECIFIC TRANSCRIPTION INITIATION FACTOR RRN3-RELATED"/>
    <property type="match status" value="1"/>
</dbReference>
<sequence length="746" mass="81492">MGMLLSARPEYLSLVMGKIVQGFTHQSSIQVLGLTSSLPSTSSTPPIKPLTRRTIYDRLHYLLAHILSLIPTLPSALQPFLIKHFPHKRQNQFAQLTYIRNILRVSTYCPELSDKILATIVDRAIQIDVEIQVELEELEEEDSDNGLDHDLFELDPFDVLVGQEGSEFDSDAEDALDDGLSDDEEAFSDISSDAGDIDLDKEHVELPTNVKHVQGMVKKLDGILTLLFEHFKKGLGQAGSPEATKSVTSLNELRSPSPLVLPPLPAPASPSLYSPLVSLSTLPTPSSPIPTPSLPTPTLTLPTPLPTMDHMRTQFHSLLSIFDRTILSTFKSRYTQFLVFWYASLDPEFVDIFQGMLVERALFGPSDTASAQTSNPSTTTNTTPELMRAAAASYIGSFVSRAKFVDKANTRRVVGVLCEYLQACLDDVDEALRAYTESDGNLGAAVGAPSQHVVFYAVAQAVLLVFCFRWRDLMIEEEEAEEEDEQQKRQRWGGEGRVDGPSESASISAAGQARKDKWIPELNVLKRVVMSVLNPLKVCSPGVVTQFARVAHQTGFVYCYSILESNKRSSPSAKSSSSGVGTSSSSHMGPSSNSMIASTSTVSTSHLLAHPTFLRGELNNELNTFFPFDPYRLPRSGGFIQEVYREWSDVAIDGDEDDDEDEEDADNDSDSNNEGDSSDDEGNEASTGNSGHLAIPGRRKRGEALDDCGLGESLVAMSISPAVKGSKISESLGSTMAMSISYSYHS</sequence>
<comment type="similarity">
    <text evidence="1">Belongs to the RRN3 family.</text>
</comment>
<feature type="region of interest" description="Disordered" evidence="2">
    <location>
        <begin position="168"/>
        <end position="194"/>
    </location>
</feature>
<dbReference type="Pfam" id="PF05327">
    <property type="entry name" value="RRN3"/>
    <property type="match status" value="1"/>
</dbReference>
<evidence type="ECO:0008006" key="5">
    <source>
        <dbReference type="Google" id="ProtNLM"/>
    </source>
</evidence>
<dbReference type="GO" id="GO:0001042">
    <property type="term" value="F:RNA polymerase I core binding"/>
    <property type="evidence" value="ECO:0007669"/>
    <property type="project" value="TreeGrafter"/>
</dbReference>
<reference evidence="3 4" key="1">
    <citation type="submission" date="2019-01" db="EMBL/GenBank/DDBJ databases">
        <title>Draft genome sequence of Psathyrella aberdarensis IHI B618.</title>
        <authorList>
            <person name="Buettner E."/>
            <person name="Kellner H."/>
        </authorList>
    </citation>
    <scope>NUCLEOTIDE SEQUENCE [LARGE SCALE GENOMIC DNA]</scope>
    <source>
        <strain evidence="3 4">IHI B618</strain>
    </source>
</reference>
<evidence type="ECO:0000256" key="1">
    <source>
        <dbReference type="ARBA" id="ARBA00010098"/>
    </source>
</evidence>
<feature type="region of interest" description="Disordered" evidence="2">
    <location>
        <begin position="479"/>
        <end position="511"/>
    </location>
</feature>
<evidence type="ECO:0000313" key="3">
    <source>
        <dbReference type="EMBL" id="RXW25181.1"/>
    </source>
</evidence>
<proteinExistence type="inferred from homology"/>
<evidence type="ECO:0000313" key="4">
    <source>
        <dbReference type="Proteomes" id="UP000290288"/>
    </source>
</evidence>
<protein>
    <recommendedName>
        <fullName evidence="5">RNA polymerase I-specific transcription initiation factor RRN3</fullName>
    </recommendedName>
</protein>